<keyword evidence="1" id="KW-0472">Membrane</keyword>
<gene>
    <name evidence="2" type="ORF">EDC37_101206</name>
</gene>
<dbReference type="Proteomes" id="UP000295188">
    <property type="component" value="Unassembled WGS sequence"/>
</dbReference>
<name>A0A4R3KF93_9FIRM</name>
<evidence type="ECO:0000256" key="1">
    <source>
        <dbReference type="SAM" id="Phobius"/>
    </source>
</evidence>
<dbReference type="AlphaFoldDB" id="A0A4R3KF93"/>
<dbReference type="PANTHER" id="PTHR34351:SF1">
    <property type="entry name" value="SLR1927 PROTEIN"/>
    <property type="match status" value="1"/>
</dbReference>
<dbReference type="EMBL" id="SMAA01000001">
    <property type="protein sequence ID" value="TCS82034.1"/>
    <property type="molecule type" value="Genomic_DNA"/>
</dbReference>
<evidence type="ECO:0000313" key="3">
    <source>
        <dbReference type="Proteomes" id="UP000295188"/>
    </source>
</evidence>
<dbReference type="PANTHER" id="PTHR34351">
    <property type="entry name" value="SLR1927 PROTEIN-RELATED"/>
    <property type="match status" value="1"/>
</dbReference>
<keyword evidence="3" id="KW-1185">Reference proteome</keyword>
<keyword evidence="1" id="KW-0812">Transmembrane</keyword>
<feature type="transmembrane region" description="Helical" evidence="1">
    <location>
        <begin position="28"/>
        <end position="47"/>
    </location>
</feature>
<comment type="caution">
    <text evidence="2">The sequence shown here is derived from an EMBL/GenBank/DDBJ whole genome shotgun (WGS) entry which is preliminary data.</text>
</comment>
<reference evidence="2 3" key="1">
    <citation type="submission" date="2019-03" db="EMBL/GenBank/DDBJ databases">
        <title>Genomic Encyclopedia of Type Strains, Phase IV (KMG-IV): sequencing the most valuable type-strain genomes for metagenomic binning, comparative biology and taxonomic classification.</title>
        <authorList>
            <person name="Goeker M."/>
        </authorList>
    </citation>
    <scope>NUCLEOTIDE SEQUENCE [LARGE SCALE GENOMIC DNA]</scope>
    <source>
        <strain evidence="2 3">DSM 20467</strain>
    </source>
</reference>
<dbReference type="OrthoDB" id="9778037at2"/>
<keyword evidence="1" id="KW-1133">Transmembrane helix</keyword>
<sequence>MATRWFIYIFGLSFSISLYILYTQYEAFLLLALLLLIPIISLCLLFIGQGAMTIKLLQRQFVVMRGKTVEIPVLLKNRLHLPLVDFTLSMGAKDTSGNFYANQELSIDSFVLHVGKRYCAYQAMRCGRTELQFGNSVFYDLLKMFTYKKKINLTAAVFIMPKFYKDFTAVGRQAAQMVQPAGELLGIRPYRYGDIGRSIHWKVSIAHDDIYAKEFYVENETGHTLLLDIPAAAKTQTCNGIYDTFYAVGAYLIGRYGCFNFAYLLRTGLWVEVPVTSMQAFDQQLIEYMRADRIEDTLVNLRGLADTRKTYENSIFYVSTANMQDIVKTIGGQLASQLTAFTVGSDSASAIGEADVFINENDVAGSLAAGVWQL</sequence>
<dbReference type="RefSeq" id="WP_132546998.1">
    <property type="nucleotide sequence ID" value="NZ_SMAA01000001.1"/>
</dbReference>
<proteinExistence type="predicted"/>
<accession>A0A4R3KF93</accession>
<protein>
    <submittedName>
        <fullName evidence="2">Uncharacterized protein DUF58</fullName>
    </submittedName>
</protein>
<feature type="transmembrane region" description="Helical" evidence="1">
    <location>
        <begin position="5"/>
        <end position="22"/>
    </location>
</feature>
<evidence type="ECO:0000313" key="2">
    <source>
        <dbReference type="EMBL" id="TCS82034.1"/>
    </source>
</evidence>
<organism evidence="2 3">
    <name type="scientific">Pectinatus cerevisiiphilus</name>
    <dbReference type="NCBI Taxonomy" id="86956"/>
    <lineage>
        <taxon>Bacteria</taxon>
        <taxon>Bacillati</taxon>
        <taxon>Bacillota</taxon>
        <taxon>Negativicutes</taxon>
        <taxon>Selenomonadales</taxon>
        <taxon>Selenomonadaceae</taxon>
        <taxon>Pectinatus</taxon>
    </lineage>
</organism>